<evidence type="ECO:0000256" key="7">
    <source>
        <dbReference type="SAM" id="SignalP"/>
    </source>
</evidence>
<dbReference type="Proteomes" id="UP001357485">
    <property type="component" value="Unassembled WGS sequence"/>
</dbReference>
<feature type="chain" id="PRO_5045514997" description="Plasma membrane proteolipid 3" evidence="7">
    <location>
        <begin position="19"/>
        <end position="88"/>
    </location>
</feature>
<keyword evidence="3 6" id="KW-0812">Transmembrane</keyword>
<evidence type="ECO:0000256" key="2">
    <source>
        <dbReference type="ARBA" id="ARBA00009530"/>
    </source>
</evidence>
<evidence type="ECO:0000256" key="4">
    <source>
        <dbReference type="ARBA" id="ARBA00022989"/>
    </source>
</evidence>
<keyword evidence="9" id="KW-1185">Reference proteome</keyword>
<keyword evidence="4 6" id="KW-1133">Transmembrane helix</keyword>
<feature type="transmembrane region" description="Helical" evidence="6">
    <location>
        <begin position="31"/>
        <end position="52"/>
    </location>
</feature>
<evidence type="ECO:0000256" key="1">
    <source>
        <dbReference type="ARBA" id="ARBA00004370"/>
    </source>
</evidence>
<dbReference type="InterPro" id="IPR000612">
    <property type="entry name" value="PMP3"/>
</dbReference>
<proteinExistence type="inferred from homology"/>
<evidence type="ECO:0000256" key="6">
    <source>
        <dbReference type="SAM" id="Phobius"/>
    </source>
</evidence>
<keyword evidence="7" id="KW-0732">Signal</keyword>
<protein>
    <recommendedName>
        <fullName evidence="10">Plasma membrane proteolipid 3</fullName>
    </recommendedName>
</protein>
<gene>
    <name evidence="8" type="ORF">LTR16_004414</name>
</gene>
<keyword evidence="5 6" id="KW-0472">Membrane</keyword>
<evidence type="ECO:0000256" key="5">
    <source>
        <dbReference type="ARBA" id="ARBA00023136"/>
    </source>
</evidence>
<comment type="similarity">
    <text evidence="2">Belongs to the UPF0057 (PMP3) family.</text>
</comment>
<evidence type="ECO:0000313" key="8">
    <source>
        <dbReference type="EMBL" id="KAK5200922.1"/>
    </source>
</evidence>
<sequence>MFASFLLVLCCILLPPLAVYLVHGPGDAFCLNFFLTLLLWVPGILHAFTVIFSKEGVRVNHRIKRFKIRVPGRRKKVAVVAVPVATGV</sequence>
<accession>A0ABR0LN87</accession>
<feature type="signal peptide" evidence="7">
    <location>
        <begin position="1"/>
        <end position="18"/>
    </location>
</feature>
<dbReference type="PANTHER" id="PTHR21659">
    <property type="entry name" value="HYDROPHOBIC PROTEIN RCI2 LOW TEMPERATURE AND SALT RESPONSIVE PROTEIN LTI6 -RELATED"/>
    <property type="match status" value="1"/>
</dbReference>
<dbReference type="Pfam" id="PF01679">
    <property type="entry name" value="Pmp3"/>
    <property type="match status" value="1"/>
</dbReference>
<evidence type="ECO:0000256" key="3">
    <source>
        <dbReference type="ARBA" id="ARBA00022692"/>
    </source>
</evidence>
<evidence type="ECO:0000313" key="9">
    <source>
        <dbReference type="Proteomes" id="UP001357485"/>
    </source>
</evidence>
<name>A0ABR0LN87_9PEZI</name>
<reference evidence="8 9" key="1">
    <citation type="submission" date="2023-08" db="EMBL/GenBank/DDBJ databases">
        <title>Black Yeasts Isolated from many extreme environments.</title>
        <authorList>
            <person name="Coleine C."/>
            <person name="Stajich J.E."/>
            <person name="Selbmann L."/>
        </authorList>
    </citation>
    <scope>NUCLEOTIDE SEQUENCE [LARGE SCALE GENOMIC DNA]</scope>
    <source>
        <strain evidence="8 9">CCFEE 536</strain>
    </source>
</reference>
<dbReference type="PROSITE" id="PS01309">
    <property type="entry name" value="UPF0057"/>
    <property type="match status" value="1"/>
</dbReference>
<organism evidence="8 9">
    <name type="scientific">Cryomyces antarcticus</name>
    <dbReference type="NCBI Taxonomy" id="329879"/>
    <lineage>
        <taxon>Eukaryota</taxon>
        <taxon>Fungi</taxon>
        <taxon>Dikarya</taxon>
        <taxon>Ascomycota</taxon>
        <taxon>Pezizomycotina</taxon>
        <taxon>Dothideomycetes</taxon>
        <taxon>Dothideomycetes incertae sedis</taxon>
        <taxon>Cryomyces</taxon>
    </lineage>
</organism>
<comment type="subcellular location">
    <subcellularLocation>
        <location evidence="1">Membrane</location>
    </subcellularLocation>
</comment>
<dbReference type="PANTHER" id="PTHR21659:SF42">
    <property type="entry name" value="UPF0057 MEMBRANE PROTEIN ZK632.10-RELATED"/>
    <property type="match status" value="1"/>
</dbReference>
<feature type="non-terminal residue" evidence="8">
    <location>
        <position position="88"/>
    </location>
</feature>
<dbReference type="EMBL" id="JAVRRA010016997">
    <property type="protein sequence ID" value="KAK5200922.1"/>
    <property type="molecule type" value="Genomic_DNA"/>
</dbReference>
<evidence type="ECO:0008006" key="10">
    <source>
        <dbReference type="Google" id="ProtNLM"/>
    </source>
</evidence>
<comment type="caution">
    <text evidence="8">The sequence shown here is derived from an EMBL/GenBank/DDBJ whole genome shotgun (WGS) entry which is preliminary data.</text>
</comment>